<dbReference type="Proteomes" id="UP000186156">
    <property type="component" value="Unassembled WGS sequence"/>
</dbReference>
<dbReference type="AlphaFoldDB" id="A0A1N7K9Z1"/>
<organism evidence="1 2">
    <name type="scientific">Alicyclobacillus vulcanalis</name>
    <dbReference type="NCBI Taxonomy" id="252246"/>
    <lineage>
        <taxon>Bacteria</taxon>
        <taxon>Bacillati</taxon>
        <taxon>Bacillota</taxon>
        <taxon>Bacilli</taxon>
        <taxon>Bacillales</taxon>
        <taxon>Alicyclobacillaceae</taxon>
        <taxon>Alicyclobacillus</taxon>
    </lineage>
</organism>
<keyword evidence="2" id="KW-1185">Reference proteome</keyword>
<sequence length="180" mass="20641">MGATLGLFYQGCEALWRDTKYAVMARNYAYVKELSSSLRLARADESALRAWLYRLKCIEREPTTLSALRNTAYHLLGYWKDRMAPADRRRLAAQVLDDPAGVISELGERVLREGPSYLATSYVFRDEPWRETLFRYQGRVYRMDVDAEQALAKGDPSMLLVRIYGVEETSETRSNGDRPG</sequence>
<dbReference type="EMBL" id="FTOO01000001">
    <property type="protein sequence ID" value="SIS58362.1"/>
    <property type="molecule type" value="Genomic_DNA"/>
</dbReference>
<evidence type="ECO:0000313" key="2">
    <source>
        <dbReference type="Proteomes" id="UP000186156"/>
    </source>
</evidence>
<reference evidence="2" key="1">
    <citation type="submission" date="2017-01" db="EMBL/GenBank/DDBJ databases">
        <authorList>
            <person name="Varghese N."/>
            <person name="Submissions S."/>
        </authorList>
    </citation>
    <scope>NUCLEOTIDE SEQUENCE [LARGE SCALE GENOMIC DNA]</scope>
    <source>
        <strain evidence="2">DSM 16176</strain>
    </source>
</reference>
<protein>
    <submittedName>
        <fullName evidence="1">Uncharacterized protein</fullName>
    </submittedName>
</protein>
<name>A0A1N7K9Z1_9BACL</name>
<evidence type="ECO:0000313" key="1">
    <source>
        <dbReference type="EMBL" id="SIS58362.1"/>
    </source>
</evidence>
<accession>A0A1N7K9Z1</accession>
<dbReference type="STRING" id="252246.SAMN05421799_101430"/>
<proteinExistence type="predicted"/>
<gene>
    <name evidence="1" type="ORF">SAMN05421799_101430</name>
</gene>